<feature type="compositionally biased region" description="Pro residues" evidence="1">
    <location>
        <begin position="39"/>
        <end position="59"/>
    </location>
</feature>
<keyword evidence="3" id="KW-1185">Reference proteome</keyword>
<organism evidence="2 3">
    <name type="scientific">Botrytis hyacinthi</name>
    <dbReference type="NCBI Taxonomy" id="278943"/>
    <lineage>
        <taxon>Eukaryota</taxon>
        <taxon>Fungi</taxon>
        <taxon>Dikarya</taxon>
        <taxon>Ascomycota</taxon>
        <taxon>Pezizomycotina</taxon>
        <taxon>Leotiomycetes</taxon>
        <taxon>Helotiales</taxon>
        <taxon>Sclerotiniaceae</taxon>
        <taxon>Botrytis</taxon>
    </lineage>
</organism>
<evidence type="ECO:0000256" key="1">
    <source>
        <dbReference type="SAM" id="MobiDB-lite"/>
    </source>
</evidence>
<name>A0A4Z1GT49_9HELO</name>
<feature type="region of interest" description="Disordered" evidence="1">
    <location>
        <begin position="28"/>
        <end position="88"/>
    </location>
</feature>
<proteinExistence type="predicted"/>
<dbReference type="EMBL" id="PQXK01000084">
    <property type="protein sequence ID" value="TGO38011.1"/>
    <property type="molecule type" value="Genomic_DNA"/>
</dbReference>
<evidence type="ECO:0000313" key="2">
    <source>
        <dbReference type="EMBL" id="TGO38011.1"/>
    </source>
</evidence>
<accession>A0A4Z1GT49</accession>
<dbReference type="Proteomes" id="UP000297814">
    <property type="component" value="Unassembled WGS sequence"/>
</dbReference>
<protein>
    <submittedName>
        <fullName evidence="2">Uncharacterized protein</fullName>
    </submittedName>
</protein>
<reference evidence="2 3" key="1">
    <citation type="submission" date="2017-12" db="EMBL/GenBank/DDBJ databases">
        <title>Comparative genomics of Botrytis spp.</title>
        <authorList>
            <person name="Valero-Jimenez C.A."/>
            <person name="Tapia P."/>
            <person name="Veloso J."/>
            <person name="Silva-Moreno E."/>
            <person name="Staats M."/>
            <person name="Valdes J.H."/>
            <person name="Van Kan J.A.L."/>
        </authorList>
    </citation>
    <scope>NUCLEOTIDE SEQUENCE [LARGE SCALE GENOMIC DNA]</scope>
    <source>
        <strain evidence="2 3">Bh0001</strain>
    </source>
</reference>
<gene>
    <name evidence="2" type="ORF">BHYA_0084g00430</name>
</gene>
<feature type="compositionally biased region" description="Polar residues" evidence="1">
    <location>
        <begin position="68"/>
        <end position="77"/>
    </location>
</feature>
<dbReference type="AlphaFoldDB" id="A0A4Z1GT49"/>
<comment type="caution">
    <text evidence="2">The sequence shown here is derived from an EMBL/GenBank/DDBJ whole genome shotgun (WGS) entry which is preliminary data.</text>
</comment>
<sequence length="126" mass="13872">MNVSFGLAPIKIRTNGDLDGQISHIQTFNHSPRPLHLSPSPPRQPRQPTPTPTPTPTQPIPQCLPWRHSTSTDTLRSTLPGPSPRPQNNIQLRNLCGSSVLPVGFRPLWLFGGMKAELAGWLCEVD</sequence>
<evidence type="ECO:0000313" key="3">
    <source>
        <dbReference type="Proteomes" id="UP000297814"/>
    </source>
</evidence>